<proteinExistence type="predicted"/>
<sequence>MNHTAWINLLLIEDVPVRTMNLVGRLEGESYRVISSTDNGPRLSTFAGRTPSMQSWATVSLTQAHK</sequence>
<keyword evidence="2" id="KW-1185">Reference proteome</keyword>
<evidence type="ECO:0000313" key="1">
    <source>
        <dbReference type="EMBL" id="QJD81661.1"/>
    </source>
</evidence>
<dbReference type="AlphaFoldDB" id="A0A7L5DW29"/>
<dbReference type="EMBL" id="CP051678">
    <property type="protein sequence ID" value="QJD81661.1"/>
    <property type="molecule type" value="Genomic_DNA"/>
</dbReference>
<evidence type="ECO:0000313" key="2">
    <source>
        <dbReference type="Proteomes" id="UP000501128"/>
    </source>
</evidence>
<geneLocation type="plasmid" evidence="1 2">
    <name>unnamed1</name>
</geneLocation>
<keyword evidence="1" id="KW-0614">Plasmid</keyword>
<reference evidence="1 2" key="1">
    <citation type="submission" date="2020-04" db="EMBL/GenBank/DDBJ databases">
        <title>Genome sequencing of novel species.</title>
        <authorList>
            <person name="Heo J."/>
            <person name="Kim S.-J."/>
            <person name="Kim J.-S."/>
            <person name="Hong S.-B."/>
            <person name="Kwon S.-W."/>
        </authorList>
    </citation>
    <scope>NUCLEOTIDE SEQUENCE [LARGE SCALE GENOMIC DNA]</scope>
    <source>
        <strain evidence="1 2">CJU-R4</strain>
        <plasmid evidence="1 2">unnamed1</plasmid>
    </source>
</reference>
<gene>
    <name evidence="1" type="ORF">HH216_25305</name>
</gene>
<dbReference type="KEGG" id="srho:HH216_25305"/>
<accession>A0A7L5DW29</accession>
<protein>
    <submittedName>
        <fullName evidence="1">Uncharacterized protein</fullName>
    </submittedName>
</protein>
<dbReference type="RefSeq" id="WP_169553678.1">
    <property type="nucleotide sequence ID" value="NZ_CP051678.1"/>
</dbReference>
<organism evidence="1 2">
    <name type="scientific">Spirosoma rhododendri</name>
    <dbReference type="NCBI Taxonomy" id="2728024"/>
    <lineage>
        <taxon>Bacteria</taxon>
        <taxon>Pseudomonadati</taxon>
        <taxon>Bacteroidota</taxon>
        <taxon>Cytophagia</taxon>
        <taxon>Cytophagales</taxon>
        <taxon>Cytophagaceae</taxon>
        <taxon>Spirosoma</taxon>
    </lineage>
</organism>
<dbReference type="Proteomes" id="UP000501128">
    <property type="component" value="Plasmid unnamed1"/>
</dbReference>
<name>A0A7L5DW29_9BACT</name>